<evidence type="ECO:0000313" key="1">
    <source>
        <dbReference type="EMBL" id="KAJ8104711.1"/>
    </source>
</evidence>
<organism evidence="1 2">
    <name type="scientific">Nemania bipapillata</name>
    <dbReference type="NCBI Taxonomy" id="110536"/>
    <lineage>
        <taxon>Eukaryota</taxon>
        <taxon>Fungi</taxon>
        <taxon>Dikarya</taxon>
        <taxon>Ascomycota</taxon>
        <taxon>Pezizomycotina</taxon>
        <taxon>Sordariomycetes</taxon>
        <taxon>Xylariomycetidae</taxon>
        <taxon>Xylariales</taxon>
        <taxon>Xylariaceae</taxon>
        <taxon>Nemania</taxon>
    </lineage>
</organism>
<comment type="caution">
    <text evidence="1">The sequence shown here is derived from an EMBL/GenBank/DDBJ whole genome shotgun (WGS) entry which is preliminary data.</text>
</comment>
<proteinExistence type="predicted"/>
<keyword evidence="2" id="KW-1185">Reference proteome</keyword>
<evidence type="ECO:0000313" key="2">
    <source>
        <dbReference type="Proteomes" id="UP001153334"/>
    </source>
</evidence>
<sequence length="107" mass="12604">MLVVRPAVNPRKLFRKSRRERLLALPRDVYGFVDYERLRGDQEVFPGIDMVVIEQNFSRYKKDLKGMMSEEMRERVNFRFGVDLDCESIGMTNVEGPGAIYKRSLRN</sequence>
<name>A0ACC2HP20_9PEZI</name>
<protein>
    <submittedName>
        <fullName evidence="1">Uncharacterized protein</fullName>
    </submittedName>
</protein>
<accession>A0ACC2HP20</accession>
<dbReference type="EMBL" id="JAPESX010003568">
    <property type="protein sequence ID" value="KAJ8104711.1"/>
    <property type="molecule type" value="Genomic_DNA"/>
</dbReference>
<reference evidence="1" key="1">
    <citation type="submission" date="2022-11" db="EMBL/GenBank/DDBJ databases">
        <title>Genome Sequence of Nemania bipapillata.</title>
        <authorList>
            <person name="Buettner E."/>
        </authorList>
    </citation>
    <scope>NUCLEOTIDE SEQUENCE</scope>
    <source>
        <strain evidence="1">CP14</strain>
    </source>
</reference>
<dbReference type="Proteomes" id="UP001153334">
    <property type="component" value="Unassembled WGS sequence"/>
</dbReference>
<gene>
    <name evidence="1" type="ORF">ONZ43_g7720</name>
</gene>